<keyword evidence="2" id="KW-1185">Reference proteome</keyword>
<comment type="caution">
    <text evidence="1">The sequence shown here is derived from an EMBL/GenBank/DDBJ whole genome shotgun (WGS) entry which is preliminary data.</text>
</comment>
<proteinExistence type="predicted"/>
<dbReference type="EMBL" id="CAJNOC010000014">
    <property type="protein sequence ID" value="CAF0705959.1"/>
    <property type="molecule type" value="Genomic_DNA"/>
</dbReference>
<evidence type="ECO:0000313" key="2">
    <source>
        <dbReference type="Proteomes" id="UP000663879"/>
    </source>
</evidence>
<reference evidence="1" key="1">
    <citation type="submission" date="2021-02" db="EMBL/GenBank/DDBJ databases">
        <authorList>
            <person name="Nowell W R."/>
        </authorList>
    </citation>
    <scope>NUCLEOTIDE SEQUENCE</scope>
    <source>
        <strain evidence="1">Ploen Becks lab</strain>
    </source>
</reference>
<gene>
    <name evidence="1" type="ORF">OXX778_LOCUS313</name>
</gene>
<organism evidence="1 2">
    <name type="scientific">Brachionus calyciflorus</name>
    <dbReference type="NCBI Taxonomy" id="104777"/>
    <lineage>
        <taxon>Eukaryota</taxon>
        <taxon>Metazoa</taxon>
        <taxon>Spiralia</taxon>
        <taxon>Gnathifera</taxon>
        <taxon>Rotifera</taxon>
        <taxon>Eurotatoria</taxon>
        <taxon>Monogononta</taxon>
        <taxon>Pseudotrocha</taxon>
        <taxon>Ploima</taxon>
        <taxon>Brachionidae</taxon>
        <taxon>Brachionus</taxon>
    </lineage>
</organism>
<protein>
    <submittedName>
        <fullName evidence="1">Uncharacterized protein</fullName>
    </submittedName>
</protein>
<dbReference type="Proteomes" id="UP000663879">
    <property type="component" value="Unassembled WGS sequence"/>
</dbReference>
<name>A0A813M2D8_9BILA</name>
<dbReference type="AlphaFoldDB" id="A0A813M2D8"/>
<accession>A0A813M2D8</accession>
<evidence type="ECO:0000313" key="1">
    <source>
        <dbReference type="EMBL" id="CAF0705959.1"/>
    </source>
</evidence>
<sequence length="150" mass="18615">MIPDSQEWKNFRLQIEKMYKQQKELEELYSEKNLRSLEKAKFSMRELSKKLFDDLKLHEIYTLAPNRSWFTYLSEVSEFQKYVNRYNLDRVSRLKRCTEKKRNFLRCYAYDKYQISFEKFEQLSKEIKDKVYLGTPQKQKIISEYFQREP</sequence>